<proteinExistence type="predicted"/>
<reference evidence="1" key="3">
    <citation type="submission" date="2025-09" db="UniProtKB">
        <authorList>
            <consortium name="Ensembl"/>
        </authorList>
    </citation>
    <scope>IDENTIFICATION</scope>
</reference>
<accession>A0AAR2JL97</accession>
<name>A0AAR2JL97_PYGNA</name>
<sequence length="1076" mass="122721">MNTFLQYNSTEAIDKKWGRRSPNMALRKESNWIPHIQVKPKRDPWQQKQMSKLEELKCVDEFLQLHYRSCEESDVQRVTEILKQHAVFACEPESMGLLAMTSRLTAASAASNIWRSIYNIAQETSGKVSDVSEQERWKKAKKKNLSYSYSSSAQLLGLDQDLEDGSKDPVASRGAYVSLLYLRYLRIRELKRTCLSMLNYLRSVERRLTVDTAGLQVVGGVQVSSAEESGWMNAARGCSGSTGGPGSQHYVYNTPADYKVHCTEFMEFPEVENLSDFYSTEGQYIHVQDQRGLYVVYDAAMMDLKELENTLLLIASHYICRSREMSSGSLKSAETPKSWAGMDVDRVAVLLDIWTCETAFLEHKIELLNCYFEAYQHVIDLEEQFSLAQVITDVMHRRPRLDLGTEYFVQGYKQEVVCLQSHQQLIKLVLNTQIDKQRQYLERIWRGKQSRSCLLEYGFPLNYVPKQLVSVGGSSPTLKSVYLLELHPSLCLASDVYRTLEQAHVELCELHGVRSASQRTRLEHTILKQALLHWYTMATPGASYSQQLQRDLFSEEFIEDPVMVREVSYSVLRSAEEHERKQGRERQIFTVEIFSKLLELVTLRHRIVESASETEHLSQLYKSLTQEMGFDEFHLYMRPVQFEFAAKKEIPKQPPLFISTHFQDSSCVDRYCPSSLPLGIQELDENQIGKFSFRSEEAVLNLMNQSNLENLQVVLACQVTQKNALLGALKQALVCYWTENSVKSPQDQECVTLRASKGASHTRGRLADAFVSIQLEKVSPRDEMLNSFIKKKELMSSLISNPDEVAKIKRKLILDFCHKFSQVMSQCCLRGQIIALCYSLTSLLDKLPDIGQTHFVVGQANESRSEKGFQPDPRIFQPRPRQLLSADGKTLLNLWFIPHFSEVLIMFKTLEEKACCQALQHTLTIISALHDIVFYLVSLASLGNPKSSFGCSGELKLTADWGGSESIRAELWDIQQQMDSLTEPHSPEVVGRLLQLRREVLFLRFDMAVRCMIREAFLSSGNINAYQSVSDNMSHALSILSDSLKRDVSQFPLPQPLEPFSTEVGAHVHFSNIKVP</sequence>
<dbReference type="InterPro" id="IPR040401">
    <property type="entry name" value="CCDC162"/>
</dbReference>
<dbReference type="GeneTree" id="ENSGT00940000165946"/>
<reference evidence="1" key="2">
    <citation type="submission" date="2025-08" db="UniProtKB">
        <authorList>
            <consortium name="Ensembl"/>
        </authorList>
    </citation>
    <scope>IDENTIFICATION</scope>
</reference>
<keyword evidence="2" id="KW-1185">Reference proteome</keyword>
<dbReference type="PANTHER" id="PTHR33331:SF13">
    <property type="entry name" value="COILED-COIL DOMAIN CONTAINING 162"/>
    <property type="match status" value="1"/>
</dbReference>
<dbReference type="PANTHER" id="PTHR33331">
    <property type="entry name" value="COILED-COIL DOMAIN-CONTAINING PROTEIN 162"/>
    <property type="match status" value="1"/>
</dbReference>
<dbReference type="Ensembl" id="ENSPNAT00000050405.1">
    <property type="protein sequence ID" value="ENSPNAP00000052803.1"/>
    <property type="gene ID" value="ENSPNAG00000031582.1"/>
</dbReference>
<reference evidence="1 2" key="1">
    <citation type="submission" date="2020-10" db="EMBL/GenBank/DDBJ databases">
        <title>Pygocentrus nattereri (red-bellied piranha) genome, fPygNat1, primary haplotype.</title>
        <authorList>
            <person name="Myers G."/>
            <person name="Meyer A."/>
            <person name="Karagic N."/>
            <person name="Pippel M."/>
            <person name="Winkler S."/>
            <person name="Tracey A."/>
            <person name="Wood J."/>
            <person name="Formenti G."/>
            <person name="Howe K."/>
            <person name="Fedrigo O."/>
            <person name="Jarvis E.D."/>
        </authorList>
    </citation>
    <scope>NUCLEOTIDE SEQUENCE [LARGE SCALE GENOMIC DNA]</scope>
</reference>
<protein>
    <submittedName>
        <fullName evidence="1">Si:ch73-242m19.1</fullName>
    </submittedName>
</protein>
<organism evidence="1 2">
    <name type="scientific">Pygocentrus nattereri</name>
    <name type="common">Red-bellied piranha</name>
    <dbReference type="NCBI Taxonomy" id="42514"/>
    <lineage>
        <taxon>Eukaryota</taxon>
        <taxon>Metazoa</taxon>
        <taxon>Chordata</taxon>
        <taxon>Craniata</taxon>
        <taxon>Vertebrata</taxon>
        <taxon>Euteleostomi</taxon>
        <taxon>Actinopterygii</taxon>
        <taxon>Neopterygii</taxon>
        <taxon>Teleostei</taxon>
        <taxon>Ostariophysi</taxon>
        <taxon>Characiformes</taxon>
        <taxon>Characoidei</taxon>
        <taxon>Pygocentrus</taxon>
    </lineage>
</organism>
<dbReference type="Proteomes" id="UP001501920">
    <property type="component" value="Chromosome 10"/>
</dbReference>
<dbReference type="AlphaFoldDB" id="A0AAR2JL97"/>
<evidence type="ECO:0000313" key="1">
    <source>
        <dbReference type="Ensembl" id="ENSPNAP00000052803.1"/>
    </source>
</evidence>
<evidence type="ECO:0000313" key="2">
    <source>
        <dbReference type="Proteomes" id="UP001501920"/>
    </source>
</evidence>